<protein>
    <submittedName>
        <fullName evidence="2">Uncharacterized protein</fullName>
    </submittedName>
</protein>
<organism evidence="2 3">
    <name type="scientific">Leptospira soteropolitanensis</name>
    <dbReference type="NCBI Taxonomy" id="2950025"/>
    <lineage>
        <taxon>Bacteria</taxon>
        <taxon>Pseudomonadati</taxon>
        <taxon>Spirochaetota</taxon>
        <taxon>Spirochaetia</taxon>
        <taxon>Leptospirales</taxon>
        <taxon>Leptospiraceae</taxon>
        <taxon>Leptospira</taxon>
    </lineage>
</organism>
<keyword evidence="4" id="KW-1185">Reference proteome</keyword>
<dbReference type="AlphaFoldDB" id="A0AAW5VMD8"/>
<comment type="caution">
    <text evidence="2">The sequence shown here is derived from an EMBL/GenBank/DDBJ whole genome shotgun (WGS) entry which is preliminary data.</text>
</comment>
<evidence type="ECO:0000313" key="4">
    <source>
        <dbReference type="Proteomes" id="UP001208912"/>
    </source>
</evidence>
<evidence type="ECO:0000313" key="2">
    <source>
        <dbReference type="EMBL" id="MCW7530305.1"/>
    </source>
</evidence>
<gene>
    <name evidence="1" type="ORF">ND861_09040</name>
    <name evidence="2" type="ORF">ND862_08800</name>
</gene>
<reference evidence="2 4" key="1">
    <citation type="submission" date="2022-06" db="EMBL/GenBank/DDBJ databases">
        <title>Leptospira isolates from biofilms formed at urban environments.</title>
        <authorList>
            <person name="Ribeiro P.S."/>
            <person name="Sousa T."/>
            <person name="Carvalho N."/>
            <person name="Aburjaile F."/>
            <person name="Neves F."/>
            <person name="Oliveira D."/>
            <person name="Blanco L."/>
            <person name="Lima J."/>
            <person name="Costa F."/>
            <person name="Brenig B."/>
            <person name="Soares S."/>
            <person name="Ramos R."/>
            <person name="Goes-Neto A."/>
            <person name="Matiuzzi M."/>
            <person name="Azevedo V."/>
            <person name="Ristow P."/>
        </authorList>
    </citation>
    <scope>NUCLEOTIDE SEQUENCE</scope>
    <source>
        <strain evidence="1 4">VSF19</strain>
        <strain evidence="2">VSF20</strain>
    </source>
</reference>
<evidence type="ECO:0000313" key="1">
    <source>
        <dbReference type="EMBL" id="MCW7526486.1"/>
    </source>
</evidence>
<dbReference type="RefSeq" id="WP_265351695.1">
    <property type="nucleotide sequence ID" value="NZ_JAMQPL010000003.1"/>
</dbReference>
<dbReference type="Proteomes" id="UP001208912">
    <property type="component" value="Unassembled WGS sequence"/>
</dbReference>
<evidence type="ECO:0000313" key="3">
    <source>
        <dbReference type="Proteomes" id="UP001208540"/>
    </source>
</evidence>
<sequence>MEIQAPNNKNNVTSNDLLFPLHIDPIPLDLLLQSWILFRLYDKSRKFTNVHRFADNWQEYFPV</sequence>
<accession>A0AAW5VMD8</accession>
<dbReference type="EMBL" id="JAMQPM010000003">
    <property type="protein sequence ID" value="MCW7526486.1"/>
    <property type="molecule type" value="Genomic_DNA"/>
</dbReference>
<proteinExistence type="predicted"/>
<name>A0AAW5VMD8_9LEPT</name>
<dbReference type="EMBL" id="JAMQPL010000003">
    <property type="protein sequence ID" value="MCW7530305.1"/>
    <property type="molecule type" value="Genomic_DNA"/>
</dbReference>
<dbReference type="Proteomes" id="UP001208540">
    <property type="component" value="Unassembled WGS sequence"/>
</dbReference>